<dbReference type="OrthoDB" id="3066495at2759"/>
<evidence type="ECO:0000313" key="2">
    <source>
        <dbReference type="Proteomes" id="UP000027265"/>
    </source>
</evidence>
<accession>A0A067QA18</accession>
<organism evidence="1 2">
    <name type="scientific">Jaapia argillacea MUCL 33604</name>
    <dbReference type="NCBI Taxonomy" id="933084"/>
    <lineage>
        <taxon>Eukaryota</taxon>
        <taxon>Fungi</taxon>
        <taxon>Dikarya</taxon>
        <taxon>Basidiomycota</taxon>
        <taxon>Agaricomycotina</taxon>
        <taxon>Agaricomycetes</taxon>
        <taxon>Agaricomycetidae</taxon>
        <taxon>Jaapiales</taxon>
        <taxon>Jaapiaceae</taxon>
        <taxon>Jaapia</taxon>
    </lineage>
</organism>
<dbReference type="AlphaFoldDB" id="A0A067QA18"/>
<dbReference type="EMBL" id="KL197710">
    <property type="protein sequence ID" value="KDQ62990.1"/>
    <property type="molecule type" value="Genomic_DNA"/>
</dbReference>
<dbReference type="HOGENOM" id="CLU_021648_0_0_1"/>
<reference evidence="2" key="1">
    <citation type="journal article" date="2014" name="Proc. Natl. Acad. Sci. U.S.A.">
        <title>Extensive sampling of basidiomycete genomes demonstrates inadequacy of the white-rot/brown-rot paradigm for wood decay fungi.</title>
        <authorList>
            <person name="Riley R."/>
            <person name="Salamov A.A."/>
            <person name="Brown D.W."/>
            <person name="Nagy L.G."/>
            <person name="Floudas D."/>
            <person name="Held B.W."/>
            <person name="Levasseur A."/>
            <person name="Lombard V."/>
            <person name="Morin E."/>
            <person name="Otillar R."/>
            <person name="Lindquist E.A."/>
            <person name="Sun H."/>
            <person name="LaButti K.M."/>
            <person name="Schmutz J."/>
            <person name="Jabbour D."/>
            <person name="Luo H."/>
            <person name="Baker S.E."/>
            <person name="Pisabarro A.G."/>
            <person name="Walton J.D."/>
            <person name="Blanchette R.A."/>
            <person name="Henrissat B."/>
            <person name="Martin F."/>
            <person name="Cullen D."/>
            <person name="Hibbett D.S."/>
            <person name="Grigoriev I.V."/>
        </authorList>
    </citation>
    <scope>NUCLEOTIDE SEQUENCE [LARGE SCALE GENOMIC DNA]</scope>
    <source>
        <strain evidence="2">MUCL 33604</strain>
    </source>
</reference>
<evidence type="ECO:0000313" key="1">
    <source>
        <dbReference type="EMBL" id="KDQ62990.1"/>
    </source>
</evidence>
<protein>
    <submittedName>
        <fullName evidence="1">Uncharacterized protein</fullName>
    </submittedName>
</protein>
<dbReference type="Proteomes" id="UP000027265">
    <property type="component" value="Unassembled WGS sequence"/>
</dbReference>
<dbReference type="InParanoid" id="A0A067QA18"/>
<proteinExistence type="predicted"/>
<keyword evidence="2" id="KW-1185">Reference proteome</keyword>
<sequence>MTTPMVKISLNPDDLQALLDAVETTDDSFDTQSRSTVSDLPGPGRTVDNIISKTGKGLERLLYKSSKRFRADDRRLLDNGIIEFTDGAQLHDFLEANFLEVQSASDGTASDLPGAGRTLGNIISKAGKKLEGLLGRASQRIGGGPSSTMDRTLVVVDHTWLPTFGPRRSQGHLRAPPSFQDLVKQAVSLASWSPSNPKDIVNNDKFVDCCRKLVKFLRHDKLTTQYLAISYISILLCICPQSHPLFLQLGAKEVVNDVVSQCAFFPARHQRPHLLLTPSRRALLILSHSQVLTTIKRFDEISSDETSSADTTISLVSALVEHTMGPETQLLATRRLTSAIISQRLLDDRASVANTLPSSILHYWSRLAHSTDPLYLNVFGALFGSLSFTFTRIERSVDVDNWLRVVISILRQGVSKDGDLDRDSPLFRLVCHVPPEPKFIAAGLVEQTRSELTTVLKLWQELELAPWQADALAPFTTIISPFFSLYGAFCREWYFIGPPRWFHDTLPLRAIPPRRRTKMCRSLLKMFLWSECSMEEIQQVAAQDEDCFHDILRILQTGAVYRDIDAERMAEFAWNMKGWYKERGQRGSYCVGIRRGTETNGGIYKVRAPVPFLGGRT</sequence>
<gene>
    <name evidence="1" type="ORF">JAAARDRAFT_53221</name>
</gene>
<name>A0A067QA18_9AGAM</name>